<gene>
    <name evidence="2" type="ORF">LEP1GSC188_2062</name>
</gene>
<dbReference type="AlphaFoldDB" id="M3EPT3"/>
<keyword evidence="1" id="KW-1133">Transmembrane helix</keyword>
<dbReference type="Proteomes" id="UP000011770">
    <property type="component" value="Unassembled WGS sequence"/>
</dbReference>
<dbReference type="EMBL" id="AHOR02000016">
    <property type="protein sequence ID" value="EMF83028.1"/>
    <property type="molecule type" value="Genomic_DNA"/>
</dbReference>
<evidence type="ECO:0000313" key="2">
    <source>
        <dbReference type="EMBL" id="EMF83028.1"/>
    </source>
</evidence>
<feature type="transmembrane region" description="Helical" evidence="1">
    <location>
        <begin position="12"/>
        <end position="29"/>
    </location>
</feature>
<protein>
    <submittedName>
        <fullName evidence="2">Uncharacterized protein</fullName>
    </submittedName>
</protein>
<feature type="transmembrane region" description="Helical" evidence="1">
    <location>
        <begin position="35"/>
        <end position="56"/>
    </location>
</feature>
<organism evidence="2 3">
    <name type="scientific">Leptospira weilii serovar Topaz str. LT2116</name>
    <dbReference type="NCBI Taxonomy" id="1088540"/>
    <lineage>
        <taxon>Bacteria</taxon>
        <taxon>Pseudomonadati</taxon>
        <taxon>Spirochaetota</taxon>
        <taxon>Spirochaetia</taxon>
        <taxon>Leptospirales</taxon>
        <taxon>Leptospiraceae</taxon>
        <taxon>Leptospira</taxon>
    </lineage>
</organism>
<feature type="transmembrane region" description="Helical" evidence="1">
    <location>
        <begin position="83"/>
        <end position="104"/>
    </location>
</feature>
<reference evidence="2 3" key="1">
    <citation type="submission" date="2013-01" db="EMBL/GenBank/DDBJ databases">
        <authorList>
            <person name="Harkins D.M."/>
            <person name="Durkin A.S."/>
            <person name="Brinkac L.M."/>
            <person name="Haft D.H."/>
            <person name="Selengut J.D."/>
            <person name="Sanka R."/>
            <person name="DePew J."/>
            <person name="Purushe J."/>
            <person name="Tulsiani S.M."/>
            <person name="Graham G.C."/>
            <person name="Burns M.-A."/>
            <person name="Dohnt M.F."/>
            <person name="Smythe L.D."/>
            <person name="McKay D.B."/>
            <person name="Craig S.B."/>
            <person name="Vinetz J.M."/>
            <person name="Sutton G.G."/>
            <person name="Nierman W.C."/>
            <person name="Fouts D.E."/>
        </authorList>
    </citation>
    <scope>NUCLEOTIDE SEQUENCE [LARGE SCALE GENOMIC DNA]</scope>
    <source>
        <strain evidence="2 3">LT2116</strain>
    </source>
</reference>
<name>M3EPT3_9LEPT</name>
<evidence type="ECO:0000256" key="1">
    <source>
        <dbReference type="SAM" id="Phobius"/>
    </source>
</evidence>
<comment type="caution">
    <text evidence="2">The sequence shown here is derived from an EMBL/GenBank/DDBJ whole genome shotgun (WGS) entry which is preliminary data.</text>
</comment>
<sequence>MATRRQQKIGGFIFFIIGLSFTVWTWYTAIYEGYFYRKASILFPMFCILGVGMILFTDPKSERIARGEDISQLNGYRFITPRWWAILAIAFLAAFVNDALLSGWNF</sequence>
<proteinExistence type="predicted"/>
<accession>M3EPT3</accession>
<evidence type="ECO:0000313" key="3">
    <source>
        <dbReference type="Proteomes" id="UP000011770"/>
    </source>
</evidence>
<keyword evidence="1" id="KW-0812">Transmembrane</keyword>
<keyword evidence="1" id="KW-0472">Membrane</keyword>